<dbReference type="EMBL" id="GBRH01238133">
    <property type="protein sequence ID" value="JAD59762.1"/>
    <property type="molecule type" value="Transcribed_RNA"/>
</dbReference>
<organism evidence="1">
    <name type="scientific">Arundo donax</name>
    <name type="common">Giant reed</name>
    <name type="synonym">Donax arundinaceus</name>
    <dbReference type="NCBI Taxonomy" id="35708"/>
    <lineage>
        <taxon>Eukaryota</taxon>
        <taxon>Viridiplantae</taxon>
        <taxon>Streptophyta</taxon>
        <taxon>Embryophyta</taxon>
        <taxon>Tracheophyta</taxon>
        <taxon>Spermatophyta</taxon>
        <taxon>Magnoliopsida</taxon>
        <taxon>Liliopsida</taxon>
        <taxon>Poales</taxon>
        <taxon>Poaceae</taxon>
        <taxon>PACMAD clade</taxon>
        <taxon>Arundinoideae</taxon>
        <taxon>Arundineae</taxon>
        <taxon>Arundo</taxon>
    </lineage>
</organism>
<protein>
    <submittedName>
        <fullName evidence="1">Uncharacterized protein</fullName>
    </submittedName>
</protein>
<proteinExistence type="predicted"/>
<reference evidence="1" key="2">
    <citation type="journal article" date="2015" name="Data Brief">
        <title>Shoot transcriptome of the giant reed, Arundo donax.</title>
        <authorList>
            <person name="Barrero R.A."/>
            <person name="Guerrero F.D."/>
            <person name="Moolhuijzen P."/>
            <person name="Goolsby J.A."/>
            <person name="Tidwell J."/>
            <person name="Bellgard S.E."/>
            <person name="Bellgard M.I."/>
        </authorList>
    </citation>
    <scope>NUCLEOTIDE SEQUENCE</scope>
    <source>
        <tissue evidence="1">Shoot tissue taken approximately 20 cm above the soil surface</tissue>
    </source>
</reference>
<reference evidence="1" key="1">
    <citation type="submission" date="2014-09" db="EMBL/GenBank/DDBJ databases">
        <authorList>
            <person name="Magalhaes I.L.F."/>
            <person name="Oliveira U."/>
            <person name="Santos F.R."/>
            <person name="Vidigal T.H.D.A."/>
            <person name="Brescovit A.D."/>
            <person name="Santos A.J."/>
        </authorList>
    </citation>
    <scope>NUCLEOTIDE SEQUENCE</scope>
    <source>
        <tissue evidence="1">Shoot tissue taken approximately 20 cm above the soil surface</tissue>
    </source>
</reference>
<dbReference type="AlphaFoldDB" id="A0A0A9BKF2"/>
<accession>A0A0A9BKF2</accession>
<sequence>MEQKDTLRRNCKYKKIMAICDDLILDMTYSVGVVP</sequence>
<name>A0A0A9BKF2_ARUDO</name>
<evidence type="ECO:0000313" key="1">
    <source>
        <dbReference type="EMBL" id="JAD59762.1"/>
    </source>
</evidence>